<dbReference type="Pfam" id="PF13404">
    <property type="entry name" value="HTH_AsnC-type"/>
    <property type="match status" value="1"/>
</dbReference>
<evidence type="ECO:0000256" key="3">
    <source>
        <dbReference type="ARBA" id="ARBA00023163"/>
    </source>
</evidence>
<dbReference type="SUPFAM" id="SSF54909">
    <property type="entry name" value="Dimeric alpha+beta barrel"/>
    <property type="match status" value="1"/>
</dbReference>
<dbReference type="InterPro" id="IPR019887">
    <property type="entry name" value="Tscrpt_reg_AsnC/Lrp_C"/>
</dbReference>
<dbReference type="Pfam" id="PF01037">
    <property type="entry name" value="AsnC_trans_reg"/>
    <property type="match status" value="1"/>
</dbReference>
<dbReference type="RefSeq" id="WP_119902319.1">
    <property type="nucleotide sequence ID" value="NZ_QYZP01000002.1"/>
</dbReference>
<dbReference type="InterPro" id="IPR036390">
    <property type="entry name" value="WH_DNA-bd_sf"/>
</dbReference>
<dbReference type="AlphaFoldDB" id="A0A3A4F1D0"/>
<organism evidence="5 6">
    <name type="scientific">Nesterenkonia natronophila</name>
    <dbReference type="NCBI Taxonomy" id="2174932"/>
    <lineage>
        <taxon>Bacteria</taxon>
        <taxon>Bacillati</taxon>
        <taxon>Actinomycetota</taxon>
        <taxon>Actinomycetes</taxon>
        <taxon>Micrococcales</taxon>
        <taxon>Micrococcaceae</taxon>
        <taxon>Nesterenkonia</taxon>
    </lineage>
</organism>
<dbReference type="EMBL" id="QYZP01000002">
    <property type="protein sequence ID" value="RJN31531.1"/>
    <property type="molecule type" value="Genomic_DNA"/>
</dbReference>
<dbReference type="SMART" id="SM00344">
    <property type="entry name" value="HTH_ASNC"/>
    <property type="match status" value="1"/>
</dbReference>
<accession>A0A3A4F1D0</accession>
<dbReference type="PROSITE" id="PS50956">
    <property type="entry name" value="HTH_ASNC_2"/>
    <property type="match status" value="1"/>
</dbReference>
<dbReference type="Proteomes" id="UP000266615">
    <property type="component" value="Unassembled WGS sequence"/>
</dbReference>
<protein>
    <submittedName>
        <fullName evidence="5">Lrp/AsnC family transcriptional regulator</fullName>
    </submittedName>
</protein>
<name>A0A3A4F1D0_9MICC</name>
<evidence type="ECO:0000313" key="5">
    <source>
        <dbReference type="EMBL" id="RJN31531.1"/>
    </source>
</evidence>
<dbReference type="PRINTS" id="PR00033">
    <property type="entry name" value="HTHASNC"/>
</dbReference>
<keyword evidence="1" id="KW-0805">Transcription regulation</keyword>
<proteinExistence type="predicted"/>
<dbReference type="InterPro" id="IPR000485">
    <property type="entry name" value="AsnC-type_HTH_dom"/>
</dbReference>
<keyword evidence="2" id="KW-0238">DNA-binding</keyword>
<reference evidence="5 6" key="1">
    <citation type="submission" date="2018-09" db="EMBL/GenBank/DDBJ databases">
        <title>Nesterenkonia natronophila sp. nov., an alkaliphilic actinobacteriume isolated from a soda lake, and emended description of the genus Nesterenkonia.</title>
        <authorList>
            <person name="Menes R.J."/>
            <person name="Iriarte A."/>
        </authorList>
    </citation>
    <scope>NUCLEOTIDE SEQUENCE [LARGE SCALE GENOMIC DNA]</scope>
    <source>
        <strain evidence="5 6">M8</strain>
    </source>
</reference>
<dbReference type="PANTHER" id="PTHR30154">
    <property type="entry name" value="LEUCINE-RESPONSIVE REGULATORY PROTEIN"/>
    <property type="match status" value="1"/>
</dbReference>
<dbReference type="InterPro" id="IPR019888">
    <property type="entry name" value="Tscrpt_reg_AsnC-like"/>
</dbReference>
<keyword evidence="3" id="KW-0804">Transcription</keyword>
<feature type="domain" description="HTH asnC-type" evidence="4">
    <location>
        <begin position="4"/>
        <end position="90"/>
    </location>
</feature>
<sequence>MEKLTDVDRALISELRRDGRAPVSTLAERLGVSRATVTKRIDRLTAQGVIVGFSVRIRDPQQISEIRAISLLELFGRATSQVIAELRGYPEITALHTTNGAWDLVAEISCRDLQEFDALLSRLRGVKGIMNSETSLLLSSVVR</sequence>
<evidence type="ECO:0000256" key="2">
    <source>
        <dbReference type="ARBA" id="ARBA00023125"/>
    </source>
</evidence>
<dbReference type="GO" id="GO:0005829">
    <property type="term" value="C:cytosol"/>
    <property type="evidence" value="ECO:0007669"/>
    <property type="project" value="TreeGrafter"/>
</dbReference>
<dbReference type="Gene3D" id="3.30.70.920">
    <property type="match status" value="1"/>
</dbReference>
<dbReference type="GO" id="GO:0043200">
    <property type="term" value="P:response to amino acid"/>
    <property type="evidence" value="ECO:0007669"/>
    <property type="project" value="TreeGrafter"/>
</dbReference>
<comment type="caution">
    <text evidence="5">The sequence shown here is derived from an EMBL/GenBank/DDBJ whole genome shotgun (WGS) entry which is preliminary data.</text>
</comment>
<dbReference type="InterPro" id="IPR011008">
    <property type="entry name" value="Dimeric_a/b-barrel"/>
</dbReference>
<evidence type="ECO:0000259" key="4">
    <source>
        <dbReference type="PROSITE" id="PS50956"/>
    </source>
</evidence>
<gene>
    <name evidence="5" type="ORF">D3250_05070</name>
</gene>
<dbReference type="GO" id="GO:0043565">
    <property type="term" value="F:sequence-specific DNA binding"/>
    <property type="evidence" value="ECO:0007669"/>
    <property type="project" value="InterPro"/>
</dbReference>
<dbReference type="Gene3D" id="1.10.10.10">
    <property type="entry name" value="Winged helix-like DNA-binding domain superfamily/Winged helix DNA-binding domain"/>
    <property type="match status" value="1"/>
</dbReference>
<dbReference type="SUPFAM" id="SSF46785">
    <property type="entry name" value="Winged helix' DNA-binding domain"/>
    <property type="match status" value="1"/>
</dbReference>
<dbReference type="OrthoDB" id="9809462at2"/>
<evidence type="ECO:0000313" key="6">
    <source>
        <dbReference type="Proteomes" id="UP000266615"/>
    </source>
</evidence>
<dbReference type="PANTHER" id="PTHR30154:SF53">
    <property type="entry name" value="HTH-TYPE TRANSCRIPTIONAL REGULATOR LRPC"/>
    <property type="match status" value="1"/>
</dbReference>
<evidence type="ECO:0000256" key="1">
    <source>
        <dbReference type="ARBA" id="ARBA00023015"/>
    </source>
</evidence>
<keyword evidence="6" id="KW-1185">Reference proteome</keyword>
<dbReference type="InterPro" id="IPR036388">
    <property type="entry name" value="WH-like_DNA-bd_sf"/>
</dbReference>